<dbReference type="Pfam" id="PF13305">
    <property type="entry name" value="TetR_C_33"/>
    <property type="match status" value="1"/>
</dbReference>
<gene>
    <name evidence="5" type="ORF">ACFPPD_23785</name>
</gene>
<dbReference type="RefSeq" id="WP_209743937.1">
    <property type="nucleotide sequence ID" value="NZ_JBHSMH010000111.1"/>
</dbReference>
<evidence type="ECO:0000259" key="4">
    <source>
        <dbReference type="Pfam" id="PF13305"/>
    </source>
</evidence>
<evidence type="ECO:0000313" key="6">
    <source>
        <dbReference type="Proteomes" id="UP001596105"/>
    </source>
</evidence>
<reference evidence="6" key="1">
    <citation type="journal article" date="2019" name="Int. J. Syst. Evol. Microbiol.">
        <title>The Global Catalogue of Microorganisms (GCM) 10K type strain sequencing project: providing services to taxonomists for standard genome sequencing and annotation.</title>
        <authorList>
            <consortium name="The Broad Institute Genomics Platform"/>
            <consortium name="The Broad Institute Genome Sequencing Center for Infectious Disease"/>
            <person name="Wu L."/>
            <person name="Ma J."/>
        </authorList>
    </citation>
    <scope>NUCLEOTIDE SEQUENCE [LARGE SCALE GENOMIC DNA]</scope>
    <source>
        <strain evidence="6">CCUG 57113</strain>
    </source>
</reference>
<dbReference type="SUPFAM" id="SSF46689">
    <property type="entry name" value="Homeodomain-like"/>
    <property type="match status" value="1"/>
</dbReference>
<evidence type="ECO:0000313" key="5">
    <source>
        <dbReference type="EMBL" id="MFC5471703.1"/>
    </source>
</evidence>
<keyword evidence="1" id="KW-0805">Transcription regulation</keyword>
<evidence type="ECO:0000256" key="1">
    <source>
        <dbReference type="ARBA" id="ARBA00023015"/>
    </source>
</evidence>
<dbReference type="InterPro" id="IPR036271">
    <property type="entry name" value="Tet_transcr_reg_TetR-rel_C_sf"/>
</dbReference>
<dbReference type="InterPro" id="IPR050109">
    <property type="entry name" value="HTH-type_TetR-like_transc_reg"/>
</dbReference>
<feature type="domain" description="HTH-type transcriptional regulator MT1864/Rv1816-like C-terminal" evidence="4">
    <location>
        <begin position="81"/>
        <end position="173"/>
    </location>
</feature>
<evidence type="ECO:0000256" key="2">
    <source>
        <dbReference type="ARBA" id="ARBA00023125"/>
    </source>
</evidence>
<organism evidence="5 6">
    <name type="scientific">Cohnella suwonensis</name>
    <dbReference type="NCBI Taxonomy" id="696072"/>
    <lineage>
        <taxon>Bacteria</taxon>
        <taxon>Bacillati</taxon>
        <taxon>Bacillota</taxon>
        <taxon>Bacilli</taxon>
        <taxon>Bacillales</taxon>
        <taxon>Paenibacillaceae</taxon>
        <taxon>Cohnella</taxon>
    </lineage>
</organism>
<keyword evidence="3" id="KW-0804">Transcription</keyword>
<dbReference type="Proteomes" id="UP001596105">
    <property type="component" value="Unassembled WGS sequence"/>
</dbReference>
<dbReference type="Gene3D" id="1.10.357.10">
    <property type="entry name" value="Tetracycline Repressor, domain 2"/>
    <property type="match status" value="1"/>
</dbReference>
<dbReference type="EMBL" id="JBHSMH010000111">
    <property type="protein sequence ID" value="MFC5471703.1"/>
    <property type="molecule type" value="Genomic_DNA"/>
</dbReference>
<accession>A0ABW0M0N7</accession>
<dbReference type="PANTHER" id="PTHR30055:SF151">
    <property type="entry name" value="TRANSCRIPTIONAL REGULATORY PROTEIN"/>
    <property type="match status" value="1"/>
</dbReference>
<dbReference type="SUPFAM" id="SSF48498">
    <property type="entry name" value="Tetracyclin repressor-like, C-terminal domain"/>
    <property type="match status" value="1"/>
</dbReference>
<dbReference type="InterPro" id="IPR009057">
    <property type="entry name" value="Homeodomain-like_sf"/>
</dbReference>
<proteinExistence type="predicted"/>
<dbReference type="Gene3D" id="1.10.10.60">
    <property type="entry name" value="Homeodomain-like"/>
    <property type="match status" value="1"/>
</dbReference>
<keyword evidence="2" id="KW-0238">DNA-binding</keyword>
<keyword evidence="6" id="KW-1185">Reference proteome</keyword>
<sequence length="188" mass="20564">MRAGVTTETVITAAADIADREGWDQITLANVAGHLGIRTPSLYNHVGGLPDLRRKLSVHGANLLYDSLADAAIGRSGEQALTEVGKAYVDFARRRPGLYEAMNRTDDSRPEQFDLAAEQTLRLIVRLMEPLGVGPDDYVPAVRGLRSMFHGFASLESMGGFRMDEDVMDSVVKAITIYLKGLRKTDVT</sequence>
<name>A0ABW0M0N7_9BACL</name>
<comment type="caution">
    <text evidence="5">The sequence shown here is derived from an EMBL/GenBank/DDBJ whole genome shotgun (WGS) entry which is preliminary data.</text>
</comment>
<dbReference type="InterPro" id="IPR025996">
    <property type="entry name" value="MT1864/Rv1816-like_C"/>
</dbReference>
<evidence type="ECO:0000256" key="3">
    <source>
        <dbReference type="ARBA" id="ARBA00023163"/>
    </source>
</evidence>
<dbReference type="PANTHER" id="PTHR30055">
    <property type="entry name" value="HTH-TYPE TRANSCRIPTIONAL REGULATOR RUTR"/>
    <property type="match status" value="1"/>
</dbReference>
<protein>
    <submittedName>
        <fullName evidence="5">TetR/AcrR family transcriptional regulator</fullName>
    </submittedName>
</protein>